<dbReference type="GO" id="GO:0052856">
    <property type="term" value="F:NAD(P)HX epimerase activity"/>
    <property type="evidence" value="ECO:0007669"/>
    <property type="project" value="UniProtKB-EC"/>
</dbReference>
<keyword evidence="8" id="KW-0520">NAD</keyword>
<dbReference type="InterPro" id="IPR004443">
    <property type="entry name" value="YjeF_N_dom"/>
</dbReference>
<sequence length="206" mass="23058">MEDIRNLLVESAGFQSSVCICDYIKDKTKKIIVLVGGGSNGADGLVIARYLSNNGYLVMMYCPQLNRSEIQMTLHHQAISVGVIEVKSVEEVIDDCDAVIDCIVGFNMIGNQLKEPWHSIINMIRIKKLTLISIDIPSGYEVNVEHEASVINASCDVIISLIAPKICTKNFTKTHYLTGRFVPNFMLNYNGWDISDWPENQVFKVL</sequence>
<keyword evidence="9" id="KW-0413">Isomerase</keyword>
<dbReference type="InterPro" id="IPR036652">
    <property type="entry name" value="YjeF_N_dom_sf"/>
</dbReference>
<dbReference type="PANTHER" id="PTHR13232:SF10">
    <property type="entry name" value="NAD(P)H-HYDRATE EPIMERASE"/>
    <property type="match status" value="1"/>
</dbReference>
<dbReference type="InParanoid" id="A0A6P6XKJ8"/>
<keyword evidence="7" id="KW-0630">Potassium</keyword>
<organism evidence="11 12">
    <name type="scientific">Dermatophagoides pteronyssinus</name>
    <name type="common">European house dust mite</name>
    <dbReference type="NCBI Taxonomy" id="6956"/>
    <lineage>
        <taxon>Eukaryota</taxon>
        <taxon>Metazoa</taxon>
        <taxon>Ecdysozoa</taxon>
        <taxon>Arthropoda</taxon>
        <taxon>Chelicerata</taxon>
        <taxon>Arachnida</taxon>
        <taxon>Acari</taxon>
        <taxon>Acariformes</taxon>
        <taxon>Sarcoptiformes</taxon>
        <taxon>Astigmata</taxon>
        <taxon>Psoroptidia</taxon>
        <taxon>Analgoidea</taxon>
        <taxon>Pyroglyphidae</taxon>
        <taxon>Dermatophagoidinae</taxon>
        <taxon>Dermatophagoides</taxon>
    </lineage>
</organism>
<reference evidence="12" key="1">
    <citation type="submission" date="2025-08" db="UniProtKB">
        <authorList>
            <consortium name="RefSeq"/>
        </authorList>
    </citation>
    <scope>IDENTIFICATION</scope>
    <source>
        <strain evidence="12">Airmid</strain>
    </source>
</reference>
<evidence type="ECO:0000313" key="11">
    <source>
        <dbReference type="Proteomes" id="UP000515146"/>
    </source>
</evidence>
<dbReference type="GO" id="GO:0005739">
    <property type="term" value="C:mitochondrion"/>
    <property type="evidence" value="ECO:0007669"/>
    <property type="project" value="TreeGrafter"/>
</dbReference>
<dbReference type="GO" id="GO:0046872">
    <property type="term" value="F:metal ion binding"/>
    <property type="evidence" value="ECO:0007669"/>
    <property type="project" value="UniProtKB-KW"/>
</dbReference>
<dbReference type="EC" id="5.1.99.6" evidence="3"/>
<evidence type="ECO:0000259" key="10">
    <source>
        <dbReference type="PROSITE" id="PS51385"/>
    </source>
</evidence>
<dbReference type="PROSITE" id="PS51385">
    <property type="entry name" value="YJEF_N"/>
    <property type="match status" value="1"/>
</dbReference>
<evidence type="ECO:0000256" key="5">
    <source>
        <dbReference type="ARBA" id="ARBA00022741"/>
    </source>
</evidence>
<dbReference type="OrthoDB" id="10064708at2759"/>
<dbReference type="KEGG" id="dpte:113788658"/>
<dbReference type="PANTHER" id="PTHR13232">
    <property type="entry name" value="NAD(P)H-HYDRATE EPIMERASE"/>
    <property type="match status" value="1"/>
</dbReference>
<evidence type="ECO:0000256" key="3">
    <source>
        <dbReference type="ARBA" id="ARBA00012228"/>
    </source>
</evidence>
<comment type="catalytic activity">
    <reaction evidence="2">
        <text>(6R)-NADPHX = (6S)-NADPHX</text>
        <dbReference type="Rhea" id="RHEA:32227"/>
        <dbReference type="ChEBI" id="CHEBI:64076"/>
        <dbReference type="ChEBI" id="CHEBI:64077"/>
        <dbReference type="EC" id="5.1.99.6"/>
    </reaction>
</comment>
<keyword evidence="11" id="KW-1185">Reference proteome</keyword>
<protein>
    <recommendedName>
        <fullName evidence="3">NAD(P)H-hydrate epimerase</fullName>
        <ecNumber evidence="3">5.1.99.6</ecNumber>
    </recommendedName>
</protein>
<dbReference type="Pfam" id="PF03853">
    <property type="entry name" value="YjeF_N"/>
    <property type="match status" value="1"/>
</dbReference>
<comment type="catalytic activity">
    <reaction evidence="1">
        <text>(6R)-NADHX = (6S)-NADHX</text>
        <dbReference type="Rhea" id="RHEA:32215"/>
        <dbReference type="ChEBI" id="CHEBI:64074"/>
        <dbReference type="ChEBI" id="CHEBI:64075"/>
        <dbReference type="EC" id="5.1.99.6"/>
    </reaction>
</comment>
<keyword evidence="4" id="KW-0479">Metal-binding</keyword>
<evidence type="ECO:0000256" key="4">
    <source>
        <dbReference type="ARBA" id="ARBA00022723"/>
    </source>
</evidence>
<dbReference type="AlphaFoldDB" id="A0A6P6XKJ8"/>
<gene>
    <name evidence="12" type="primary">LOC113788658</name>
</gene>
<dbReference type="Proteomes" id="UP000515146">
    <property type="component" value="Unplaced"/>
</dbReference>
<evidence type="ECO:0000256" key="6">
    <source>
        <dbReference type="ARBA" id="ARBA00022857"/>
    </source>
</evidence>
<keyword evidence="5" id="KW-0547">Nucleotide-binding</keyword>
<dbReference type="RefSeq" id="XP_027193922.1">
    <property type="nucleotide sequence ID" value="XM_027338121.1"/>
</dbReference>
<accession>A0A6P6XKJ8</accession>
<dbReference type="Gene3D" id="3.40.50.10260">
    <property type="entry name" value="YjeF N-terminal domain"/>
    <property type="match status" value="1"/>
</dbReference>
<evidence type="ECO:0000313" key="12">
    <source>
        <dbReference type="RefSeq" id="XP_027193922.1"/>
    </source>
</evidence>
<keyword evidence="6" id="KW-0521">NADP</keyword>
<dbReference type="InterPro" id="IPR032976">
    <property type="entry name" value="YJEFN_prot_NAXE-like"/>
</dbReference>
<proteinExistence type="predicted"/>
<dbReference type="SUPFAM" id="SSF64153">
    <property type="entry name" value="YjeF N-terminal domain-like"/>
    <property type="match status" value="1"/>
</dbReference>
<evidence type="ECO:0000256" key="8">
    <source>
        <dbReference type="ARBA" id="ARBA00023027"/>
    </source>
</evidence>
<dbReference type="GO" id="GO:0000166">
    <property type="term" value="F:nucleotide binding"/>
    <property type="evidence" value="ECO:0007669"/>
    <property type="project" value="UniProtKB-KW"/>
</dbReference>
<evidence type="ECO:0000256" key="1">
    <source>
        <dbReference type="ARBA" id="ARBA00000013"/>
    </source>
</evidence>
<name>A0A6P6XKJ8_DERPT</name>
<dbReference type="NCBIfam" id="TIGR00197">
    <property type="entry name" value="yjeF_nterm"/>
    <property type="match status" value="1"/>
</dbReference>
<evidence type="ECO:0000256" key="2">
    <source>
        <dbReference type="ARBA" id="ARBA00000909"/>
    </source>
</evidence>
<evidence type="ECO:0000256" key="7">
    <source>
        <dbReference type="ARBA" id="ARBA00022958"/>
    </source>
</evidence>
<feature type="domain" description="YjeF N-terminal" evidence="10">
    <location>
        <begin position="1"/>
        <end position="193"/>
    </location>
</feature>
<evidence type="ECO:0000256" key="9">
    <source>
        <dbReference type="ARBA" id="ARBA00023235"/>
    </source>
</evidence>